<sequence>MHPILMRQNIDYGIFVIEQYGKLTPFNRAKLMNVGFLESRKQYPFDCFFFHDVDLIPEDDRNLYTCPKQSPKHMSVAIDKFHYKLPYASIFGGVSALTAEQFIKVNGFSNQFWGWGGEDDDMSNRIHHYGLNISRYPIEIARYKMLKHEQTAPNADR</sequence>
<evidence type="ECO:0000256" key="8">
    <source>
        <dbReference type="ARBA" id="ARBA00022989"/>
    </source>
</evidence>
<dbReference type="SUPFAM" id="SSF53448">
    <property type="entry name" value="Nucleotide-diphospho-sugar transferases"/>
    <property type="match status" value="1"/>
</dbReference>
<keyword evidence="4" id="KW-0328">Glycosyltransferase</keyword>
<name>A0A132AE37_SARSC</name>
<evidence type="ECO:0000256" key="7">
    <source>
        <dbReference type="ARBA" id="ARBA00022968"/>
    </source>
</evidence>
<accession>A0A132AE37</accession>
<dbReference type="UniPathway" id="UPA00378"/>
<reference evidence="13 14" key="1">
    <citation type="journal article" date="2015" name="Parasit. Vectors">
        <title>Draft genome of the scabies mite.</title>
        <authorList>
            <person name="Rider S.D.Jr."/>
            <person name="Morgan M.S."/>
            <person name="Arlian L.G."/>
        </authorList>
    </citation>
    <scope>NUCLEOTIDE SEQUENCE [LARGE SCALE GENOMIC DNA]</scope>
    <source>
        <strain evidence="13">Arlian Lab</strain>
    </source>
</reference>
<dbReference type="Gene3D" id="3.90.550.10">
    <property type="entry name" value="Spore Coat Polysaccharide Biosynthesis Protein SpsA, Chain A"/>
    <property type="match status" value="1"/>
</dbReference>
<feature type="domain" description="Galactosyltransferase N-terminal" evidence="12">
    <location>
        <begin position="1"/>
        <end position="67"/>
    </location>
</feature>
<keyword evidence="8" id="KW-1133">Transmembrane helix</keyword>
<evidence type="ECO:0000256" key="4">
    <source>
        <dbReference type="ARBA" id="ARBA00022676"/>
    </source>
</evidence>
<evidence type="ECO:0000256" key="3">
    <source>
        <dbReference type="ARBA" id="ARBA00005735"/>
    </source>
</evidence>
<evidence type="ECO:0000259" key="12">
    <source>
        <dbReference type="Pfam" id="PF13733"/>
    </source>
</evidence>
<dbReference type="EMBL" id="JXLN01013325">
    <property type="protein sequence ID" value="KPM09251.1"/>
    <property type="molecule type" value="Genomic_DNA"/>
</dbReference>
<keyword evidence="7" id="KW-0735">Signal-anchor</keyword>
<dbReference type="GO" id="GO:0005975">
    <property type="term" value="P:carbohydrate metabolic process"/>
    <property type="evidence" value="ECO:0007669"/>
    <property type="project" value="InterPro"/>
</dbReference>
<evidence type="ECO:0000259" key="11">
    <source>
        <dbReference type="Pfam" id="PF02709"/>
    </source>
</evidence>
<comment type="caution">
    <text evidence="13">The sequence shown here is derived from an EMBL/GenBank/DDBJ whole genome shotgun (WGS) entry which is preliminary data.</text>
</comment>
<dbReference type="GO" id="GO:0006688">
    <property type="term" value="P:glycosphingolipid biosynthetic process"/>
    <property type="evidence" value="ECO:0007669"/>
    <property type="project" value="TreeGrafter"/>
</dbReference>
<evidence type="ECO:0000313" key="14">
    <source>
        <dbReference type="Proteomes" id="UP000616769"/>
    </source>
</evidence>
<dbReference type="InterPro" id="IPR027995">
    <property type="entry name" value="Galactosyl_T_N"/>
</dbReference>
<dbReference type="AlphaFoldDB" id="A0A132AE37"/>
<keyword evidence="9" id="KW-0472">Membrane</keyword>
<comment type="pathway">
    <text evidence="2">Protein modification; protein glycosylation.</text>
</comment>
<dbReference type="GO" id="GO:0033842">
    <property type="term" value="F:N-acetyl-beta-glucosaminyl-derivative 4-beta-N-acetylgalactosaminyltransferase activity"/>
    <property type="evidence" value="ECO:0007669"/>
    <property type="project" value="TreeGrafter"/>
</dbReference>
<dbReference type="InterPro" id="IPR029044">
    <property type="entry name" value="Nucleotide-diphossugar_trans"/>
</dbReference>
<evidence type="ECO:0000256" key="6">
    <source>
        <dbReference type="ARBA" id="ARBA00022692"/>
    </source>
</evidence>
<dbReference type="GO" id="GO:0005794">
    <property type="term" value="C:Golgi apparatus"/>
    <property type="evidence" value="ECO:0007669"/>
    <property type="project" value="TreeGrafter"/>
</dbReference>
<evidence type="ECO:0000256" key="10">
    <source>
        <dbReference type="ARBA" id="ARBA00023180"/>
    </source>
</evidence>
<gene>
    <name evidence="13" type="ORF">QR98_0077850</name>
</gene>
<dbReference type="GO" id="GO:0008378">
    <property type="term" value="F:galactosyltransferase activity"/>
    <property type="evidence" value="ECO:0007669"/>
    <property type="project" value="TreeGrafter"/>
</dbReference>
<evidence type="ECO:0000256" key="2">
    <source>
        <dbReference type="ARBA" id="ARBA00004922"/>
    </source>
</evidence>
<evidence type="ECO:0000256" key="5">
    <source>
        <dbReference type="ARBA" id="ARBA00022679"/>
    </source>
</evidence>
<dbReference type="PANTHER" id="PTHR19300:SF57">
    <property type="entry name" value="BETA-1,4-N-ACETYLGALACTOSAMINYLTRANSFERASE"/>
    <property type="match status" value="1"/>
</dbReference>
<dbReference type="OrthoDB" id="10038994at2759"/>
<dbReference type="PRINTS" id="PR02050">
    <property type="entry name" value="B14GALTRFASE"/>
</dbReference>
<keyword evidence="10" id="KW-0325">Glycoprotein</keyword>
<dbReference type="InterPro" id="IPR027791">
    <property type="entry name" value="Galactosyl_T_C"/>
</dbReference>
<dbReference type="PANTHER" id="PTHR19300">
    <property type="entry name" value="BETA-1,4-GALACTOSYLTRANSFERASE"/>
    <property type="match status" value="1"/>
</dbReference>
<evidence type="ECO:0000256" key="1">
    <source>
        <dbReference type="ARBA" id="ARBA00004606"/>
    </source>
</evidence>
<comment type="subcellular location">
    <subcellularLocation>
        <location evidence="1">Membrane</location>
        <topology evidence="1">Single-pass type II membrane protein</topology>
    </subcellularLocation>
</comment>
<dbReference type="GO" id="GO:0016020">
    <property type="term" value="C:membrane"/>
    <property type="evidence" value="ECO:0007669"/>
    <property type="project" value="UniProtKB-SubCell"/>
</dbReference>
<dbReference type="InterPro" id="IPR003859">
    <property type="entry name" value="Galactosyl_T"/>
</dbReference>
<dbReference type="Pfam" id="PF13733">
    <property type="entry name" value="Glyco_transf_7N"/>
    <property type="match status" value="1"/>
</dbReference>
<protein>
    <submittedName>
        <fullName evidence="13">Beta-1,4-N-acetylgalactosaminyltransferase bre-4-like protein 1</fullName>
    </submittedName>
</protein>
<comment type="similarity">
    <text evidence="3">Belongs to the glycosyltransferase 7 family.</text>
</comment>
<keyword evidence="5" id="KW-0808">Transferase</keyword>
<dbReference type="Proteomes" id="UP000616769">
    <property type="component" value="Unassembled WGS sequence"/>
</dbReference>
<evidence type="ECO:0000256" key="9">
    <source>
        <dbReference type="ARBA" id="ARBA00023136"/>
    </source>
</evidence>
<organism evidence="13 14">
    <name type="scientific">Sarcoptes scabiei</name>
    <name type="common">Itch mite</name>
    <name type="synonym">Acarus scabiei</name>
    <dbReference type="NCBI Taxonomy" id="52283"/>
    <lineage>
        <taxon>Eukaryota</taxon>
        <taxon>Metazoa</taxon>
        <taxon>Ecdysozoa</taxon>
        <taxon>Arthropoda</taxon>
        <taxon>Chelicerata</taxon>
        <taxon>Arachnida</taxon>
        <taxon>Acari</taxon>
        <taxon>Acariformes</taxon>
        <taxon>Sarcoptiformes</taxon>
        <taxon>Astigmata</taxon>
        <taxon>Psoroptidia</taxon>
        <taxon>Sarcoptoidea</taxon>
        <taxon>Sarcoptidae</taxon>
        <taxon>Sarcoptinae</taxon>
        <taxon>Sarcoptes</taxon>
    </lineage>
</organism>
<proteinExistence type="inferred from homology"/>
<dbReference type="Pfam" id="PF02709">
    <property type="entry name" value="Glyco_transf_7C"/>
    <property type="match status" value="1"/>
</dbReference>
<keyword evidence="6" id="KW-0812">Transmembrane</keyword>
<evidence type="ECO:0000313" key="13">
    <source>
        <dbReference type="EMBL" id="KPM09251.1"/>
    </source>
</evidence>
<dbReference type="VEuPathDB" id="VectorBase:SSCA006582"/>
<feature type="domain" description="Galactosyltransferase C-terminal" evidence="11">
    <location>
        <begin position="72"/>
        <end position="149"/>
    </location>
</feature>